<dbReference type="PANTHER" id="PTHR21740">
    <property type="entry name" value="NCK-ASSOCIATED PROTEIN 5"/>
    <property type="match status" value="1"/>
</dbReference>
<sequence length="1550" mass="175453">MTLVNDSCHKRLRDIQEKFHMMEEMVSSMLHYKSKVEQLRQERFNLSVTYEENLQQYRLQVSKLERENMMLLNDYKKLQTQCYSSEHHENPQQLLEQIKVLEANNSYLQMENEQQRKEYEKYVDEIANQVVQAVLVQKGLKEECCQLQERVHDLEVQNKQLNLLFQHHFRFPNESTTKLPCLETYVTDGNEVNEGGKLSLLDFASSAGMMFDKGAESLQSLCSHYSYEDGIPRINSPTPWLKEQLNEHSDRINAFSDRLSILSDHVLEAQLKAYSAEGLANTDLLSPSSSPVRQAFLNSCLKSYQYDSNAKIWKANQSCDNFKSKLYATVRPLNCHKTLPSITVTEANRAATTCLLHDHNSWKRNLVKANNYCSYKNHLVGIKPCRESCNRRQTDSILHSNYFAQMSPSDILENSLDGLPTPTDEPCVQPTFPIFRAESLKRKQSNTQEKSSSSVEKIPEATACQPSHQTLSKRFVEEPVPSNTIPTIARPSSLDIISPTDSPSQEDSQTSPLSPYLMNKNDSSMMNQSTDSENSPGMSASATFDHHNLVSSSYLDSTEDEKDLFDEKRSSLNSDYFSLDAQLSTSSYMNSLAPFHNDCQSQSNTEMLPLYSSNHSKSHHIHNRNSKICQNNFEQEKDWNVLMPTLLNKRTLPEIYLACNEWQKNVAKSMKENDMSSELREMYSLSSDSSSESIKAEHSGNRDDGYSTMSSDMQPEMLEKFSDSAVLKRDRVNRNSMAEMNSNCCGPILSKLVEAERTSSDNCISSSTNSDNSVEGSTLTANNFHSSKLFSSKQLPEKEQHVPENSFQYFNNAKAHIEKKDDNNDNNVLVNMCTNTFPKCHYLSTKGNFSCASLPKQIGKSSYSAGNSTIHCQHSKLAHLNVPSRENTTLTKHIVTEQNLNVNNNSTVQVTQPDHRLTLSQSQIHPQHLKRSVSDSRLLITNTPKLRLDSIFSNNFNNSLSDCTISMSDLSSSQAAQSYQMLSGSLHRSPWQPLVLPTNEQNNILSSETSWSYKTSVFKKEHPHDNEHQDTNDDHNIKFKKVASVPSERNSVEKEKLQLPRRPQQSDVTQSAEEWLLQFSKEDIEKNLSYYKNRQKASRHHSTPWQQNTNSPNMLCWQTLQHRQPTHGVQAGRYMTLPVTNICQEQFETEDIDVNNLMSPKEIEEQKKFRQEFYSLCCVDSNRSLFSGSNNECDGENQTQTLKNLHSNNETCHEHCQSNLAEFDNVSLKIDNLSKTVKELQSSFSSLNSIECNSDIDSDIFNPSGHSSSVEGYHWVEDEFYLTPSSGDIIFTSCPSNESSASCDWMNEYADDSSEAFELKDSCEEDQQFLQKLCAVANLNVDSSKVHGGAEKLSTPEKDISDMLVMNPETRADMLDSMIDINTANESEDSSSDEQLSVPMFKHKKGRQKLVSRANAQTNFHNLFTRFGHQEKEAVSAFDFLDQFSTSSTNSETIMPDNNSEDLLTELSPVSHSSKSTDISPTAPNKFYDSKRSQLLSKKVWKQTDSSSRGSLARVTAIELLGNCSGDSLDSPEDAISASTLSLSDSCCES</sequence>
<proteinExistence type="predicted"/>
<feature type="coiled-coil region" evidence="1">
    <location>
        <begin position="22"/>
        <end position="118"/>
    </location>
</feature>
<dbReference type="RefSeq" id="XP_029658321.1">
    <property type="nucleotide sequence ID" value="XM_029802461.2"/>
</dbReference>
<feature type="region of interest" description="Disordered" evidence="2">
    <location>
        <begin position="678"/>
        <end position="711"/>
    </location>
</feature>
<organism evidence="3 4">
    <name type="scientific">Octopus sinensis</name>
    <name type="common">East Asian common octopus</name>
    <dbReference type="NCBI Taxonomy" id="2607531"/>
    <lineage>
        <taxon>Eukaryota</taxon>
        <taxon>Metazoa</taxon>
        <taxon>Spiralia</taxon>
        <taxon>Lophotrochozoa</taxon>
        <taxon>Mollusca</taxon>
        <taxon>Cephalopoda</taxon>
        <taxon>Coleoidea</taxon>
        <taxon>Octopodiformes</taxon>
        <taxon>Octopoda</taxon>
        <taxon>Incirrata</taxon>
        <taxon>Octopodidae</taxon>
        <taxon>Octopus</taxon>
    </lineage>
</organism>
<name>A0A6P7U7F8_9MOLL</name>
<evidence type="ECO:0000256" key="2">
    <source>
        <dbReference type="SAM" id="MobiDB-lite"/>
    </source>
</evidence>
<feature type="compositionally biased region" description="Polar residues" evidence="2">
    <location>
        <begin position="520"/>
        <end position="539"/>
    </location>
</feature>
<feature type="region of interest" description="Disordered" evidence="2">
    <location>
        <begin position="438"/>
        <end position="539"/>
    </location>
</feature>
<feature type="region of interest" description="Disordered" evidence="2">
    <location>
        <begin position="1042"/>
        <end position="1067"/>
    </location>
</feature>
<feature type="compositionally biased region" description="Basic and acidic residues" evidence="2">
    <location>
        <begin position="694"/>
        <end position="705"/>
    </location>
</feature>
<feature type="compositionally biased region" description="Low complexity" evidence="2">
    <location>
        <begin position="684"/>
        <end position="693"/>
    </location>
</feature>
<feature type="compositionally biased region" description="Polar residues" evidence="2">
    <location>
        <begin position="445"/>
        <end position="455"/>
    </location>
</feature>
<keyword evidence="3" id="KW-1185">Reference proteome</keyword>
<evidence type="ECO:0000256" key="1">
    <source>
        <dbReference type="SAM" id="Coils"/>
    </source>
</evidence>
<dbReference type="PANTHER" id="PTHR21740:SF8">
    <property type="entry name" value="NCK-ASSOCIATED PROTEIN 5"/>
    <property type="match status" value="1"/>
</dbReference>
<accession>A0A6P7U7F8</accession>
<gene>
    <name evidence="4 5" type="primary">LOC115232532</name>
</gene>
<keyword evidence="1" id="KW-0175">Coiled coil</keyword>
<evidence type="ECO:0000313" key="4">
    <source>
        <dbReference type="RefSeq" id="XP_029658320.1"/>
    </source>
</evidence>
<dbReference type="KEGG" id="osn:115232532"/>
<protein>
    <submittedName>
        <fullName evidence="4 5">Uncharacterized protein LOC115232532</fullName>
    </submittedName>
</protein>
<evidence type="ECO:0000313" key="5">
    <source>
        <dbReference type="RefSeq" id="XP_029658321.1"/>
    </source>
</evidence>
<dbReference type="Proteomes" id="UP000515154">
    <property type="component" value="Linkage group LG2"/>
</dbReference>
<reference evidence="4 5" key="1">
    <citation type="submission" date="2025-08" db="UniProtKB">
        <authorList>
            <consortium name="RefSeq"/>
        </authorList>
    </citation>
    <scope>IDENTIFICATION</scope>
</reference>
<feature type="compositionally biased region" description="Polar residues" evidence="2">
    <location>
        <begin position="499"/>
        <end position="513"/>
    </location>
</feature>
<evidence type="ECO:0000313" key="3">
    <source>
        <dbReference type="Proteomes" id="UP000515154"/>
    </source>
</evidence>
<dbReference type="InterPro" id="IPR026163">
    <property type="entry name" value="Nckap5l"/>
</dbReference>
<dbReference type="RefSeq" id="XP_029658320.1">
    <property type="nucleotide sequence ID" value="XM_029802460.2"/>
</dbReference>